<sequence length="683" mass="75932">MKKGEVPAIRALGSLFKLTEVYIWEDGSTETREVSLSPKAIKSSEDNGHFVSSIPASTANSVLPEDIELKEEDCSVMSEDLDLKKEMDALGLPFTFQSNKEKRNNMNKGKWKSNRQKQPRVHGEVNDEVLEFTKVSGSNSFSCDSTLGQCESREYDVAVDVNETQCPNGGRSACFNDMACAAVMEQIIDVTSMYLPNGGQDSVSMQDIDLMSDNSKGQSSSNSDATPSLENCLADAGSEKEVGHMLDDFDHLEDSSAGYHHEKDNMRNYFHNPKTDISTWCAPPAMEYLRLDGTNQEPTKVVSEVSEMDDSASISSGLPDFSYLVKKPTKDNGSRDQISNEASSGVADDSFIPVMTLPSVNGGFDNPDESHLTKEIFYDGVPVCQLSDEQEQISSAITEGLAWESNMREDAAEPVTNGLVTLLSPAKQKRARKARRTRACRKPSNDIEELQYQDMFEQIFANVGKYWHQRYHLFSRFDDGIKMDEEGWFSVTPELIARHHALHCVGDVVIDCFTGVGGNAIQFAQRCKHVIAIDIDPKKIAYAYHNATIYGVDDKIEFIEGDFFVMAKKLKADIVFLSPPWGGPSYANVNTYDIKTMLKPRDGYFIFNTSKQIANTVVMFLPKNVDLNQLAELSLSADPPWSLEVEKNFLNGKLKALTAYFHNTVDGYKSAEVPVAVNRGNPF</sequence>
<evidence type="ECO:0000256" key="7">
    <source>
        <dbReference type="ARBA" id="ARBA00049790"/>
    </source>
</evidence>
<evidence type="ECO:0000256" key="1">
    <source>
        <dbReference type="ARBA" id="ARBA00018517"/>
    </source>
</evidence>
<proteinExistence type="inferred from homology"/>
<dbReference type="InterPro" id="IPR019012">
    <property type="entry name" value="RNA_cap_Gua-N2-MeTrfase"/>
</dbReference>
<dbReference type="FunFam" id="3.40.50.150:FF:000305">
    <property type="entry name" value="S-adenosyl-L-methionine-dependent methyltransferase superfamily protein"/>
    <property type="match status" value="1"/>
</dbReference>
<dbReference type="GO" id="GO:0071164">
    <property type="term" value="F:RNA cap trimethylguanosine synthase activity"/>
    <property type="evidence" value="ECO:0007669"/>
    <property type="project" value="TreeGrafter"/>
</dbReference>
<evidence type="ECO:0000256" key="4">
    <source>
        <dbReference type="ARBA" id="ARBA00048740"/>
    </source>
</evidence>
<evidence type="ECO:0000256" key="8">
    <source>
        <dbReference type="SAM" id="MobiDB-lite"/>
    </source>
</evidence>
<accession>A0A2P2KVG5</accession>
<dbReference type="GO" id="GO:0005634">
    <property type="term" value="C:nucleus"/>
    <property type="evidence" value="ECO:0007669"/>
    <property type="project" value="TreeGrafter"/>
</dbReference>
<evidence type="ECO:0000256" key="6">
    <source>
        <dbReference type="ARBA" id="ARBA00049075"/>
    </source>
</evidence>
<comment type="catalytic activity">
    <reaction evidence="6">
        <text>a 5'-end (N(7)-methyl 5'-triphosphoguanosine)-ribonucleoside in snRNA + S-adenosyl-L-methionine = a 5'-end (N(2),N(7)-dimethyl 5'-triphosphoguanosine)-ribonucleoside in snRNA + S-adenosyl-L-homocysteine + H(+)</text>
        <dbReference type="Rhea" id="RHEA:78471"/>
        <dbReference type="Rhea" id="RHEA-COMP:19085"/>
        <dbReference type="Rhea" id="RHEA-COMP:19087"/>
        <dbReference type="ChEBI" id="CHEBI:15378"/>
        <dbReference type="ChEBI" id="CHEBI:57856"/>
        <dbReference type="ChEBI" id="CHEBI:59789"/>
        <dbReference type="ChEBI" id="CHEBI:156461"/>
        <dbReference type="ChEBI" id="CHEBI:172880"/>
    </reaction>
    <physiologicalReaction direction="left-to-right" evidence="6">
        <dbReference type="Rhea" id="RHEA:78472"/>
    </physiologicalReaction>
</comment>
<dbReference type="SUPFAM" id="SSF53335">
    <property type="entry name" value="S-adenosyl-L-methionine-dependent methyltransferases"/>
    <property type="match status" value="1"/>
</dbReference>
<comment type="similarity">
    <text evidence="2">Belongs to the methyltransferase superfamily. Trimethylguanosine synthase family.</text>
</comment>
<organism evidence="9">
    <name type="scientific">Rhizophora mucronata</name>
    <name type="common">Asiatic mangrove</name>
    <dbReference type="NCBI Taxonomy" id="61149"/>
    <lineage>
        <taxon>Eukaryota</taxon>
        <taxon>Viridiplantae</taxon>
        <taxon>Streptophyta</taxon>
        <taxon>Embryophyta</taxon>
        <taxon>Tracheophyta</taxon>
        <taxon>Spermatophyta</taxon>
        <taxon>Magnoliopsida</taxon>
        <taxon>eudicotyledons</taxon>
        <taxon>Gunneridae</taxon>
        <taxon>Pentapetalae</taxon>
        <taxon>rosids</taxon>
        <taxon>fabids</taxon>
        <taxon>Malpighiales</taxon>
        <taxon>Rhizophoraceae</taxon>
        <taxon>Rhizophora</taxon>
    </lineage>
</organism>
<dbReference type="InterPro" id="IPR029063">
    <property type="entry name" value="SAM-dependent_MTases_sf"/>
</dbReference>
<feature type="region of interest" description="Disordered" evidence="8">
    <location>
        <begin position="325"/>
        <end position="345"/>
    </location>
</feature>
<dbReference type="EMBL" id="GGEC01029242">
    <property type="protein sequence ID" value="MBX09726.1"/>
    <property type="molecule type" value="Transcribed_RNA"/>
</dbReference>
<dbReference type="PANTHER" id="PTHR14741:SF32">
    <property type="entry name" value="TRIMETHYLGUANOSINE SYNTHASE"/>
    <property type="match status" value="1"/>
</dbReference>
<evidence type="ECO:0000256" key="5">
    <source>
        <dbReference type="ARBA" id="ARBA00048763"/>
    </source>
</evidence>
<comment type="catalytic activity">
    <reaction evidence="3">
        <text>a 5'-end (N(2),N(7)-dimethyl 5'-triphosphoguanosine)-ribonucleoside in snoRNA + S-adenosyl-L-methionine = a 5'-end (N(2),N(2),N(7)-trimethyl 5'-triphosphoguanosine)-ribonucleoside in snoRNA + S-adenosyl-L-homocysteine + H(+)</text>
        <dbReference type="Rhea" id="RHEA:78507"/>
        <dbReference type="Rhea" id="RHEA-COMP:19088"/>
        <dbReference type="Rhea" id="RHEA-COMP:19090"/>
        <dbReference type="ChEBI" id="CHEBI:15378"/>
        <dbReference type="ChEBI" id="CHEBI:57856"/>
        <dbReference type="ChEBI" id="CHEBI:59789"/>
        <dbReference type="ChEBI" id="CHEBI:167623"/>
        <dbReference type="ChEBI" id="CHEBI:172880"/>
    </reaction>
    <physiologicalReaction direction="left-to-right" evidence="3">
        <dbReference type="Rhea" id="RHEA:78508"/>
    </physiologicalReaction>
</comment>
<comment type="catalytic activity">
    <reaction evidence="5">
        <text>a 5'-end (N(2),N(7)-dimethyl 5'-triphosphoguanosine)-ribonucleoside in snRNA + S-adenosyl-L-methionine = a 5'-end (N(2),N(2),N(7)-trimethyl 5'-triphosphoguanosine)-ribonucleoside in snRNA + S-adenosyl-L-homocysteine + H(+)</text>
        <dbReference type="Rhea" id="RHEA:78479"/>
        <dbReference type="Rhea" id="RHEA-COMP:19087"/>
        <dbReference type="Rhea" id="RHEA-COMP:19089"/>
        <dbReference type="ChEBI" id="CHEBI:15378"/>
        <dbReference type="ChEBI" id="CHEBI:57856"/>
        <dbReference type="ChEBI" id="CHEBI:59789"/>
        <dbReference type="ChEBI" id="CHEBI:167623"/>
        <dbReference type="ChEBI" id="CHEBI:172880"/>
    </reaction>
    <physiologicalReaction direction="left-to-right" evidence="5">
        <dbReference type="Rhea" id="RHEA:78480"/>
    </physiologicalReaction>
</comment>
<comment type="catalytic activity">
    <reaction evidence="4">
        <text>a 5'-end (N(7)-methyl 5'-triphosphoguanosine)-ribonucleoside in snoRNA + S-adenosyl-L-methionine = a 5'-end (N(2),N(7)-dimethyl 5'-triphosphoguanosine)-ribonucleoside in snoRNA + S-adenosyl-L-homocysteine + H(+)</text>
        <dbReference type="Rhea" id="RHEA:78475"/>
        <dbReference type="Rhea" id="RHEA-COMP:19086"/>
        <dbReference type="Rhea" id="RHEA-COMP:19088"/>
        <dbReference type="ChEBI" id="CHEBI:15378"/>
        <dbReference type="ChEBI" id="CHEBI:57856"/>
        <dbReference type="ChEBI" id="CHEBI:59789"/>
        <dbReference type="ChEBI" id="CHEBI:156461"/>
        <dbReference type="ChEBI" id="CHEBI:172880"/>
    </reaction>
    <physiologicalReaction direction="left-to-right" evidence="4">
        <dbReference type="Rhea" id="RHEA:78476"/>
    </physiologicalReaction>
</comment>
<dbReference type="Pfam" id="PF09445">
    <property type="entry name" value="Methyltransf_15"/>
    <property type="match status" value="1"/>
</dbReference>
<dbReference type="CDD" id="cd02440">
    <property type="entry name" value="AdoMet_MTases"/>
    <property type="match status" value="1"/>
</dbReference>
<name>A0A2P2KVG5_RHIMU</name>
<evidence type="ECO:0000256" key="3">
    <source>
        <dbReference type="ARBA" id="ARBA00047418"/>
    </source>
</evidence>
<dbReference type="AlphaFoldDB" id="A0A2P2KVG5"/>
<dbReference type="Gene3D" id="3.40.50.150">
    <property type="entry name" value="Vaccinia Virus protein VP39"/>
    <property type="match status" value="1"/>
</dbReference>
<evidence type="ECO:0000313" key="9">
    <source>
        <dbReference type="EMBL" id="MBX09726.1"/>
    </source>
</evidence>
<reference evidence="9" key="1">
    <citation type="submission" date="2018-02" db="EMBL/GenBank/DDBJ databases">
        <title>Rhizophora mucronata_Transcriptome.</title>
        <authorList>
            <person name="Meera S.P."/>
            <person name="Sreeshan A."/>
            <person name="Augustine A."/>
        </authorList>
    </citation>
    <scope>NUCLEOTIDE SEQUENCE</scope>
    <source>
        <tissue evidence="9">Leaf</tissue>
    </source>
</reference>
<protein>
    <recommendedName>
        <fullName evidence="1">Trimethylguanosine synthase</fullName>
    </recommendedName>
    <alternativeName>
        <fullName evidence="7">Cap-specific guanine-N(2) methyltransferase</fullName>
    </alternativeName>
</protein>
<dbReference type="PANTHER" id="PTHR14741">
    <property type="entry name" value="S-ADENOSYLMETHIONINE-DEPENDENT METHYLTRANSFERASE RELATED"/>
    <property type="match status" value="1"/>
</dbReference>
<evidence type="ECO:0000256" key="2">
    <source>
        <dbReference type="ARBA" id="ARBA00025783"/>
    </source>
</evidence>